<dbReference type="EMBL" id="REGN01002300">
    <property type="protein sequence ID" value="RNA29005.1"/>
    <property type="molecule type" value="Genomic_DNA"/>
</dbReference>
<reference evidence="1 2" key="1">
    <citation type="journal article" date="2018" name="Sci. Rep.">
        <title>Genomic signatures of local adaptation to the degree of environmental predictability in rotifers.</title>
        <authorList>
            <person name="Franch-Gras L."/>
            <person name="Hahn C."/>
            <person name="Garcia-Roger E.M."/>
            <person name="Carmona M.J."/>
            <person name="Serra M."/>
            <person name="Gomez A."/>
        </authorList>
    </citation>
    <scope>NUCLEOTIDE SEQUENCE [LARGE SCALE GENOMIC DNA]</scope>
    <source>
        <strain evidence="1">HYR1</strain>
    </source>
</reference>
<sequence>MSKPAMRDLAKKNMMYTIKLGQLPKKEKLDFARNFLVILTKFYVSIMTSFRYSQLNSVSHLQLLEEFHN</sequence>
<dbReference type="AlphaFoldDB" id="A0A3M7S069"/>
<organism evidence="1 2">
    <name type="scientific">Brachionus plicatilis</name>
    <name type="common">Marine rotifer</name>
    <name type="synonym">Brachionus muelleri</name>
    <dbReference type="NCBI Taxonomy" id="10195"/>
    <lineage>
        <taxon>Eukaryota</taxon>
        <taxon>Metazoa</taxon>
        <taxon>Spiralia</taxon>
        <taxon>Gnathifera</taxon>
        <taxon>Rotifera</taxon>
        <taxon>Eurotatoria</taxon>
        <taxon>Monogononta</taxon>
        <taxon>Pseudotrocha</taxon>
        <taxon>Ploima</taxon>
        <taxon>Brachionidae</taxon>
        <taxon>Brachionus</taxon>
    </lineage>
</organism>
<gene>
    <name evidence="1" type="ORF">BpHYR1_002612</name>
</gene>
<comment type="caution">
    <text evidence="1">The sequence shown here is derived from an EMBL/GenBank/DDBJ whole genome shotgun (WGS) entry which is preliminary data.</text>
</comment>
<name>A0A3M7S069_BRAPC</name>
<evidence type="ECO:0000313" key="1">
    <source>
        <dbReference type="EMBL" id="RNA29005.1"/>
    </source>
</evidence>
<accession>A0A3M7S069</accession>
<dbReference type="Proteomes" id="UP000276133">
    <property type="component" value="Unassembled WGS sequence"/>
</dbReference>
<evidence type="ECO:0000313" key="2">
    <source>
        <dbReference type="Proteomes" id="UP000276133"/>
    </source>
</evidence>
<keyword evidence="2" id="KW-1185">Reference proteome</keyword>
<proteinExistence type="predicted"/>
<protein>
    <submittedName>
        <fullName evidence="1">Uncharacterized protein</fullName>
    </submittedName>
</protein>